<dbReference type="OrthoDB" id="8361823at2"/>
<comment type="caution">
    <text evidence="4">The sequence shown here is derived from an EMBL/GenBank/DDBJ whole genome shotgun (WGS) entry which is preliminary data.</text>
</comment>
<dbReference type="Pfam" id="PF00571">
    <property type="entry name" value="CBS"/>
    <property type="match status" value="2"/>
</dbReference>
<dbReference type="InterPro" id="IPR046342">
    <property type="entry name" value="CBS_dom_sf"/>
</dbReference>
<name>A0A330HZK8_9HYPH</name>
<sequence>MQIEQLNAMTKARLMVIDASAAVQAAAHSLSKPGIGLVIVCDDDGAAAGVLSKSDLIRHLTSPRLPAPPASALMTSPIVSCGPQDDLHAVYQTMASRSLQNLPVLDVGAKPIGILDIRDAMRALFREEEIEEQMLFNYVTGVGYR</sequence>
<organism evidence="4 5">
    <name type="scientific">Mesorhizobium hawassense</name>
    <dbReference type="NCBI Taxonomy" id="1209954"/>
    <lineage>
        <taxon>Bacteria</taxon>
        <taxon>Pseudomonadati</taxon>
        <taxon>Pseudomonadota</taxon>
        <taxon>Alphaproteobacteria</taxon>
        <taxon>Hyphomicrobiales</taxon>
        <taxon>Phyllobacteriaceae</taxon>
        <taxon>Mesorhizobium</taxon>
    </lineage>
</organism>
<evidence type="ECO:0000313" key="5">
    <source>
        <dbReference type="Proteomes" id="UP000251558"/>
    </source>
</evidence>
<evidence type="ECO:0000313" key="4">
    <source>
        <dbReference type="EMBL" id="RAZ92454.1"/>
    </source>
</evidence>
<dbReference type="Proteomes" id="UP000251558">
    <property type="component" value="Unassembled WGS sequence"/>
</dbReference>
<dbReference type="AlphaFoldDB" id="A0A330HZK8"/>
<evidence type="ECO:0000256" key="1">
    <source>
        <dbReference type="ARBA" id="ARBA00023122"/>
    </source>
</evidence>
<gene>
    <name evidence="4" type="ORF">DPM33_00660</name>
</gene>
<feature type="domain" description="CBS" evidence="3">
    <location>
        <begin position="9"/>
        <end position="67"/>
    </location>
</feature>
<dbReference type="PANTHER" id="PTHR43080">
    <property type="entry name" value="CBS DOMAIN-CONTAINING PROTEIN CBSX3, MITOCHONDRIAL"/>
    <property type="match status" value="1"/>
</dbReference>
<dbReference type="InterPro" id="IPR000644">
    <property type="entry name" value="CBS_dom"/>
</dbReference>
<dbReference type="EMBL" id="QMBP01000001">
    <property type="protein sequence ID" value="RAZ92454.1"/>
    <property type="molecule type" value="Genomic_DNA"/>
</dbReference>
<dbReference type="Gene3D" id="3.10.580.10">
    <property type="entry name" value="CBS-domain"/>
    <property type="match status" value="1"/>
</dbReference>
<proteinExistence type="predicted"/>
<evidence type="ECO:0000259" key="3">
    <source>
        <dbReference type="PROSITE" id="PS51371"/>
    </source>
</evidence>
<dbReference type="SUPFAM" id="SSF54631">
    <property type="entry name" value="CBS-domain pair"/>
    <property type="match status" value="1"/>
</dbReference>
<reference evidence="4 5" key="1">
    <citation type="submission" date="2018-07" db="EMBL/GenBank/DDBJ databases">
        <title>Diversity of Mesorhizobium strains in Brazil.</title>
        <authorList>
            <person name="Helene L.C.F."/>
            <person name="Dall'Agnol R."/>
            <person name="Delamuta J.R.M."/>
            <person name="Hungria M."/>
        </authorList>
    </citation>
    <scope>NUCLEOTIDE SEQUENCE [LARGE SCALE GENOMIC DNA]</scope>
    <source>
        <strain evidence="4 5">AC99b</strain>
    </source>
</reference>
<accession>A0A330HZK8</accession>
<dbReference type="PROSITE" id="PS51371">
    <property type="entry name" value="CBS"/>
    <property type="match status" value="2"/>
</dbReference>
<evidence type="ECO:0000256" key="2">
    <source>
        <dbReference type="PROSITE-ProRule" id="PRU00703"/>
    </source>
</evidence>
<feature type="domain" description="CBS" evidence="3">
    <location>
        <begin position="74"/>
        <end position="130"/>
    </location>
</feature>
<keyword evidence="5" id="KW-1185">Reference proteome</keyword>
<keyword evidence="1 2" id="KW-0129">CBS domain</keyword>
<dbReference type="InterPro" id="IPR051257">
    <property type="entry name" value="Diverse_CBS-Domain"/>
</dbReference>
<dbReference type="PANTHER" id="PTHR43080:SF2">
    <property type="entry name" value="CBS DOMAIN-CONTAINING PROTEIN"/>
    <property type="match status" value="1"/>
</dbReference>
<protein>
    <submittedName>
        <fullName evidence="4">CBS domain-containing protein</fullName>
    </submittedName>
</protein>